<evidence type="ECO:0000256" key="3">
    <source>
        <dbReference type="ARBA" id="ARBA00022763"/>
    </source>
</evidence>
<keyword evidence="2 7" id="KW-0255">Endonuclease</keyword>
<keyword evidence="3" id="KW-0227">DNA damage</keyword>
<dbReference type="GO" id="GO:0016787">
    <property type="term" value="F:hydrolase activity"/>
    <property type="evidence" value="ECO:0007669"/>
    <property type="project" value="UniProtKB-KW"/>
</dbReference>
<dbReference type="NCBIfam" id="TIGR00632">
    <property type="entry name" value="vsr"/>
    <property type="match status" value="1"/>
</dbReference>
<dbReference type="InterPro" id="IPR011335">
    <property type="entry name" value="Restrct_endonuc-II-like"/>
</dbReference>
<dbReference type="EMBL" id="CP034545">
    <property type="protein sequence ID" value="AZQ50015.1"/>
    <property type="molecule type" value="Genomic_DNA"/>
</dbReference>
<comment type="similarity">
    <text evidence="6">Belongs to the Vsr family.</text>
</comment>
<evidence type="ECO:0000256" key="5">
    <source>
        <dbReference type="ARBA" id="ARBA00023204"/>
    </source>
</evidence>
<evidence type="ECO:0000256" key="4">
    <source>
        <dbReference type="ARBA" id="ARBA00022801"/>
    </source>
</evidence>
<dbReference type="Gene3D" id="3.40.960.10">
    <property type="entry name" value="VSR Endonuclease"/>
    <property type="match status" value="1"/>
</dbReference>
<evidence type="ECO:0000313" key="8">
    <source>
        <dbReference type="Proteomes" id="UP000277191"/>
    </source>
</evidence>
<keyword evidence="4" id="KW-0378">Hydrolase</keyword>
<protein>
    <submittedName>
        <fullName evidence="7">DNA mismatch endonuclease Vsr</fullName>
    </submittedName>
</protein>
<sequence length="146" mass="17298">MYAHVQLSAMLKSRKSRATSLSERMRRIRSQDTAPEWIVRRTLWRMGYRYRLHVKSLPGTPDIVFARRRKALFVHGCFWHQHGCSLTNLPKTNIDYWHPKLHRNIERDAAAMLQLEKAGWSVLVVWECESALEDLPERLRLFLDGE</sequence>
<gene>
    <name evidence="7" type="primary">vsr</name>
    <name evidence="7" type="ORF">D5R55_02775</name>
</gene>
<organism evidence="7 8">
    <name type="scientific">Burkholderia cenocepacia</name>
    <dbReference type="NCBI Taxonomy" id="95486"/>
    <lineage>
        <taxon>Bacteria</taxon>
        <taxon>Pseudomonadati</taxon>
        <taxon>Pseudomonadota</taxon>
        <taxon>Betaproteobacteria</taxon>
        <taxon>Burkholderiales</taxon>
        <taxon>Burkholderiaceae</taxon>
        <taxon>Burkholderia</taxon>
        <taxon>Burkholderia cepacia complex</taxon>
    </lineage>
</organism>
<dbReference type="REBASE" id="290647">
    <property type="entry name" value="V.BceYG3ORF2755P"/>
</dbReference>
<dbReference type="GO" id="GO:0004519">
    <property type="term" value="F:endonuclease activity"/>
    <property type="evidence" value="ECO:0007669"/>
    <property type="project" value="UniProtKB-KW"/>
</dbReference>
<evidence type="ECO:0000313" key="7">
    <source>
        <dbReference type="EMBL" id="AZQ50015.1"/>
    </source>
</evidence>
<evidence type="ECO:0000256" key="6">
    <source>
        <dbReference type="ARBA" id="ARBA00029466"/>
    </source>
</evidence>
<evidence type="ECO:0000256" key="2">
    <source>
        <dbReference type="ARBA" id="ARBA00022759"/>
    </source>
</evidence>
<dbReference type="CDD" id="cd00221">
    <property type="entry name" value="Vsr"/>
    <property type="match status" value="1"/>
</dbReference>
<proteinExistence type="inferred from homology"/>
<dbReference type="RefSeq" id="WP_126359605.1">
    <property type="nucleotide sequence ID" value="NZ_CP034545.1"/>
</dbReference>
<dbReference type="GO" id="GO:0006298">
    <property type="term" value="P:mismatch repair"/>
    <property type="evidence" value="ECO:0007669"/>
    <property type="project" value="InterPro"/>
</dbReference>
<name>A0A3S9N358_9BURK</name>
<dbReference type="Pfam" id="PF03852">
    <property type="entry name" value="Vsr"/>
    <property type="match status" value="1"/>
</dbReference>
<dbReference type="Proteomes" id="UP000277191">
    <property type="component" value="Chromosome 1"/>
</dbReference>
<accession>A0A3S9N358</accession>
<evidence type="ECO:0000256" key="1">
    <source>
        <dbReference type="ARBA" id="ARBA00022722"/>
    </source>
</evidence>
<dbReference type="SUPFAM" id="SSF52980">
    <property type="entry name" value="Restriction endonuclease-like"/>
    <property type="match status" value="1"/>
</dbReference>
<dbReference type="InterPro" id="IPR004603">
    <property type="entry name" value="DNA_mismatch_endonuc_vsr"/>
</dbReference>
<keyword evidence="5" id="KW-0234">DNA repair</keyword>
<dbReference type="AlphaFoldDB" id="A0A3S9N358"/>
<reference evidence="7 8" key="1">
    <citation type="submission" date="2018-12" db="EMBL/GenBank/DDBJ databases">
        <title>Cadmium resistance mechanism in endophytic bacteria Burkholderia cenocepacia YG-3.</title>
        <authorList>
            <person name="Zhang X."/>
            <person name="Wang X."/>
            <person name="Zhu Y."/>
        </authorList>
    </citation>
    <scope>NUCLEOTIDE SEQUENCE [LARGE SCALE GENOMIC DNA]</scope>
    <source>
        <strain evidence="7 8">YG-3</strain>
    </source>
</reference>
<keyword evidence="1" id="KW-0540">Nuclease</keyword>